<name>A0AB35K0Z6_9GAMM</name>
<evidence type="ECO:0008006" key="3">
    <source>
        <dbReference type="Google" id="ProtNLM"/>
    </source>
</evidence>
<dbReference type="RefSeq" id="WP_004710403.1">
    <property type="nucleotide sequence ID" value="NZ_CP168231.1"/>
</dbReference>
<organism evidence="1 2">
    <name type="scientific">Acinetobacter lactucae</name>
    <dbReference type="NCBI Taxonomy" id="1785128"/>
    <lineage>
        <taxon>Bacteria</taxon>
        <taxon>Pseudomonadati</taxon>
        <taxon>Pseudomonadota</taxon>
        <taxon>Gammaproteobacteria</taxon>
        <taxon>Moraxellales</taxon>
        <taxon>Moraxellaceae</taxon>
        <taxon>Acinetobacter</taxon>
        <taxon>Acinetobacter calcoaceticus/baumannii complex</taxon>
    </lineage>
</organism>
<evidence type="ECO:0000313" key="2">
    <source>
        <dbReference type="Proteomes" id="UP001150055"/>
    </source>
</evidence>
<protein>
    <recommendedName>
        <fullName evidence="3">DNA-binding protein</fullName>
    </recommendedName>
</protein>
<dbReference type="EMBL" id="JALNTG010000025">
    <property type="protein sequence ID" value="MDD9320141.1"/>
    <property type="molecule type" value="Genomic_DNA"/>
</dbReference>
<dbReference type="AlphaFoldDB" id="A0AB35K0Z6"/>
<dbReference type="Proteomes" id="UP001150055">
    <property type="component" value="Unassembled WGS sequence"/>
</dbReference>
<accession>A0AB35K0Z6</accession>
<sequence>MQTHQQSRLLVAEIKEKYGEIIGGYDLAKLLGYKSTASFRQAISRNQIPFSTFNIENRKGRFAYTNDVLDWLTNLKNKGDI</sequence>
<gene>
    <name evidence="1" type="ORF">M0O54_08390</name>
</gene>
<proteinExistence type="predicted"/>
<reference evidence="1" key="1">
    <citation type="submission" date="2022-12" db="EMBL/GenBank/DDBJ databases">
        <title>Acinetobacter lactucae: Emerging opportunistic pathogenic species of genus Acinetobacter isolated from immunocompromised patients in clinical settings of India.</title>
        <authorList>
            <person name="Amar A.K."/>
            <person name="Sawant A.R."/>
            <person name="Meera M."/>
            <person name="Tomar A."/>
            <person name="Sistla S."/>
            <person name="Prashanth K."/>
        </authorList>
    </citation>
    <scope>NUCLEOTIDE SEQUENCE</scope>
    <source>
        <strain evidence="1">PKAL1828C</strain>
    </source>
</reference>
<comment type="caution">
    <text evidence="1">The sequence shown here is derived from an EMBL/GenBank/DDBJ whole genome shotgun (WGS) entry which is preliminary data.</text>
</comment>
<evidence type="ECO:0000313" key="1">
    <source>
        <dbReference type="EMBL" id="MDD9320141.1"/>
    </source>
</evidence>